<evidence type="ECO:0000313" key="4">
    <source>
        <dbReference type="Proteomes" id="UP001215503"/>
    </source>
</evidence>
<dbReference type="SUPFAM" id="SSF55961">
    <property type="entry name" value="Bet v1-like"/>
    <property type="match status" value="1"/>
</dbReference>
<name>A0ABT5YPP4_9PROT</name>
<evidence type="ECO:0000313" key="3">
    <source>
        <dbReference type="EMBL" id="MDF2096761.1"/>
    </source>
</evidence>
<accession>A0ABT5YPP4</accession>
<protein>
    <submittedName>
        <fullName evidence="3">Type II toxin-antitoxin system RatA family toxin</fullName>
    </submittedName>
</protein>
<sequence>MPYQPRELFDLVADIERYPEFLPWCLAARIRRREGKTVTADLAVGFKMVRERFTSRVVLHDEADQHLRIDVSYIDGPFKYLNNHWLFLPDEQGCLLDFYVDFEFRSRLLQKVMQPLFNEAVRRMVGAFEGRAKELYGKG</sequence>
<proteinExistence type="inferred from homology"/>
<dbReference type="PANTHER" id="PTHR12901">
    <property type="entry name" value="SPERM PROTEIN HOMOLOG"/>
    <property type="match status" value="1"/>
</dbReference>
<dbReference type="Gene3D" id="3.30.530.20">
    <property type="match status" value="1"/>
</dbReference>
<reference evidence="3 4" key="1">
    <citation type="submission" date="2023-03" db="EMBL/GenBank/DDBJ databases">
        <title>Fodinicurvata sp. CAU 1616 isolated from sea sendiment.</title>
        <authorList>
            <person name="Kim W."/>
        </authorList>
    </citation>
    <scope>NUCLEOTIDE SEQUENCE [LARGE SCALE GENOMIC DNA]</scope>
    <source>
        <strain evidence="3 4">CAU 1616</strain>
    </source>
</reference>
<feature type="domain" description="Coenzyme Q-binding protein COQ10 START" evidence="2">
    <location>
        <begin position="1"/>
        <end position="129"/>
    </location>
</feature>
<dbReference type="CDD" id="cd07813">
    <property type="entry name" value="COQ10p_like"/>
    <property type="match status" value="1"/>
</dbReference>
<keyword evidence="4" id="KW-1185">Reference proteome</keyword>
<evidence type="ECO:0000256" key="1">
    <source>
        <dbReference type="ARBA" id="ARBA00008918"/>
    </source>
</evidence>
<dbReference type="InterPro" id="IPR005031">
    <property type="entry name" value="COQ10_START"/>
</dbReference>
<organism evidence="3 4">
    <name type="scientific">Aquibaculum arenosum</name>
    <dbReference type="NCBI Taxonomy" id="3032591"/>
    <lineage>
        <taxon>Bacteria</taxon>
        <taxon>Pseudomonadati</taxon>
        <taxon>Pseudomonadota</taxon>
        <taxon>Alphaproteobacteria</taxon>
        <taxon>Rhodospirillales</taxon>
        <taxon>Rhodovibrionaceae</taxon>
        <taxon>Aquibaculum</taxon>
    </lineage>
</organism>
<dbReference type="InterPro" id="IPR044996">
    <property type="entry name" value="COQ10-like"/>
</dbReference>
<comment type="similarity">
    <text evidence="1">Belongs to the ribosome association toxin RatA family.</text>
</comment>
<evidence type="ECO:0000259" key="2">
    <source>
        <dbReference type="Pfam" id="PF03364"/>
    </source>
</evidence>
<dbReference type="PANTHER" id="PTHR12901:SF10">
    <property type="entry name" value="COENZYME Q-BINDING PROTEIN COQ10, MITOCHONDRIAL"/>
    <property type="match status" value="1"/>
</dbReference>
<comment type="caution">
    <text evidence="3">The sequence shown here is derived from an EMBL/GenBank/DDBJ whole genome shotgun (WGS) entry which is preliminary data.</text>
</comment>
<gene>
    <name evidence="3" type="ORF">P2G67_12320</name>
</gene>
<dbReference type="EMBL" id="JARHUD010000007">
    <property type="protein sequence ID" value="MDF2096761.1"/>
    <property type="molecule type" value="Genomic_DNA"/>
</dbReference>
<dbReference type="Pfam" id="PF03364">
    <property type="entry name" value="Polyketide_cyc"/>
    <property type="match status" value="1"/>
</dbReference>
<dbReference type="InterPro" id="IPR023393">
    <property type="entry name" value="START-like_dom_sf"/>
</dbReference>
<dbReference type="Proteomes" id="UP001215503">
    <property type="component" value="Unassembled WGS sequence"/>
</dbReference>